<dbReference type="Proteomes" id="UP000054937">
    <property type="component" value="Unassembled WGS sequence"/>
</dbReference>
<protein>
    <submittedName>
        <fullName evidence="1">Uncharacterized protein</fullName>
    </submittedName>
</protein>
<gene>
    <name evidence="1" type="ORF">PPERSA_00170</name>
</gene>
<dbReference type="InParanoid" id="A0A0V0QCS4"/>
<keyword evidence="2" id="KW-1185">Reference proteome</keyword>
<name>A0A0V0QCS4_PSEPJ</name>
<organism evidence="1 2">
    <name type="scientific">Pseudocohnilembus persalinus</name>
    <name type="common">Ciliate</name>
    <dbReference type="NCBI Taxonomy" id="266149"/>
    <lineage>
        <taxon>Eukaryota</taxon>
        <taxon>Sar</taxon>
        <taxon>Alveolata</taxon>
        <taxon>Ciliophora</taxon>
        <taxon>Intramacronucleata</taxon>
        <taxon>Oligohymenophorea</taxon>
        <taxon>Scuticociliatia</taxon>
        <taxon>Philasterida</taxon>
        <taxon>Pseudocohnilembidae</taxon>
        <taxon>Pseudocohnilembus</taxon>
    </lineage>
</organism>
<sequence length="218" mass="25293">MGCAPVKQKYGTQIDETSIVKKHKLYKTQKKVYPQQQTDAKQTCSAQNFIKESINYLNSKQIIIENQEIDEEEEYFRNIKDDKQQQKNTDNLDEYINYLQIPQKKRSSLPEDLSNYTYYYQYDQDSKQTSNSDEQNQFLAAKNSSSSKKAGSQLSSVSTLNSLCNPRISAILKDYQVNGDPDQNNPQLIKNNDLTVVSKKRRSLQQGIRNFQTNYNLD</sequence>
<dbReference type="AlphaFoldDB" id="A0A0V0QCS4"/>
<accession>A0A0V0QCS4</accession>
<reference evidence="1 2" key="1">
    <citation type="journal article" date="2015" name="Sci. Rep.">
        <title>Genome of the facultative scuticociliatosis pathogen Pseudocohnilembus persalinus provides insight into its virulence through horizontal gene transfer.</title>
        <authorList>
            <person name="Xiong J."/>
            <person name="Wang G."/>
            <person name="Cheng J."/>
            <person name="Tian M."/>
            <person name="Pan X."/>
            <person name="Warren A."/>
            <person name="Jiang C."/>
            <person name="Yuan D."/>
            <person name="Miao W."/>
        </authorList>
    </citation>
    <scope>NUCLEOTIDE SEQUENCE [LARGE SCALE GENOMIC DNA]</scope>
    <source>
        <strain evidence="1">36N120E</strain>
    </source>
</reference>
<dbReference type="EMBL" id="LDAU01000197">
    <property type="protein sequence ID" value="KRX00020.1"/>
    <property type="molecule type" value="Genomic_DNA"/>
</dbReference>
<evidence type="ECO:0000313" key="2">
    <source>
        <dbReference type="Proteomes" id="UP000054937"/>
    </source>
</evidence>
<evidence type="ECO:0000313" key="1">
    <source>
        <dbReference type="EMBL" id="KRX00020.1"/>
    </source>
</evidence>
<proteinExistence type="predicted"/>
<comment type="caution">
    <text evidence="1">The sequence shown here is derived from an EMBL/GenBank/DDBJ whole genome shotgun (WGS) entry which is preliminary data.</text>
</comment>